<comment type="caution">
    <text evidence="1">The sequence shown here is derived from an EMBL/GenBank/DDBJ whole genome shotgun (WGS) entry which is preliminary data.</text>
</comment>
<organism evidence="1 2">
    <name type="scientific">Jeongeupia naejangsanensis</name>
    <dbReference type="NCBI Taxonomy" id="613195"/>
    <lineage>
        <taxon>Bacteria</taxon>
        <taxon>Pseudomonadati</taxon>
        <taxon>Pseudomonadota</taxon>
        <taxon>Betaproteobacteria</taxon>
        <taxon>Neisseriales</taxon>
        <taxon>Chitinibacteraceae</taxon>
        <taxon>Jeongeupia</taxon>
    </lineage>
</organism>
<evidence type="ECO:0000313" key="1">
    <source>
        <dbReference type="EMBL" id="MBM3114258.1"/>
    </source>
</evidence>
<accession>A0ABS2BF74</accession>
<dbReference type="Proteomes" id="UP000809431">
    <property type="component" value="Unassembled WGS sequence"/>
</dbReference>
<evidence type="ECO:0000313" key="2">
    <source>
        <dbReference type="Proteomes" id="UP000809431"/>
    </source>
</evidence>
<reference evidence="1 2" key="1">
    <citation type="submission" date="2021-01" db="EMBL/GenBank/DDBJ databases">
        <title>Draft Genome Sequence and Polyhydroxyalkanoate Biosynthetic Potential of Jeongeupia naejangsanensis Type Strain DSM 24253.</title>
        <authorList>
            <person name="Turrini P."/>
            <person name="Artuso I."/>
            <person name="Lugli G.A."/>
            <person name="Frangipani E."/>
            <person name="Ventura M."/>
            <person name="Visca P."/>
        </authorList>
    </citation>
    <scope>NUCLEOTIDE SEQUENCE [LARGE SCALE GENOMIC DNA]</scope>
    <source>
        <strain evidence="1 2">DSM 24253</strain>
    </source>
</reference>
<sequence length="78" mass="8523">MSPTHLIPRSNYPQRQSPTTCNATVLALMVGDGLVVELMNPILAAGYRISNGIDTRFYVLKYVETARGTDGEHMRAAA</sequence>
<proteinExistence type="predicted"/>
<gene>
    <name evidence="1" type="ORF">JMJ54_00330</name>
</gene>
<dbReference type="EMBL" id="JAESND010000001">
    <property type="protein sequence ID" value="MBM3114258.1"/>
    <property type="molecule type" value="Genomic_DNA"/>
</dbReference>
<keyword evidence="2" id="KW-1185">Reference proteome</keyword>
<name>A0ABS2BF74_9NEIS</name>
<dbReference type="RefSeq" id="WP_203535964.1">
    <property type="nucleotide sequence ID" value="NZ_JAESND010000001.1"/>
</dbReference>
<protein>
    <submittedName>
        <fullName evidence="1">Uncharacterized protein</fullName>
    </submittedName>
</protein>